<feature type="chain" id="PRO_5034838398" description="Alpha-S1-casein" evidence="10">
    <location>
        <begin position="16"/>
        <end position="186"/>
    </location>
</feature>
<organism evidence="11 12">
    <name type="scientific">Neovison vison</name>
    <name type="common">American mink</name>
    <name type="synonym">Mustela vison</name>
    <dbReference type="NCBI Taxonomy" id="452646"/>
    <lineage>
        <taxon>Eukaryota</taxon>
        <taxon>Metazoa</taxon>
        <taxon>Chordata</taxon>
        <taxon>Craniata</taxon>
        <taxon>Vertebrata</taxon>
        <taxon>Euteleostomi</taxon>
        <taxon>Mammalia</taxon>
        <taxon>Eutheria</taxon>
        <taxon>Laurasiatheria</taxon>
        <taxon>Carnivora</taxon>
        <taxon>Caniformia</taxon>
        <taxon>Musteloidea</taxon>
        <taxon>Mustelidae</taxon>
        <taxon>Mustelinae</taxon>
        <taxon>Neogale</taxon>
    </lineage>
</organism>
<dbReference type="GO" id="GO:0032355">
    <property type="term" value="P:response to estradiol"/>
    <property type="evidence" value="ECO:0007669"/>
    <property type="project" value="TreeGrafter"/>
</dbReference>
<keyword evidence="5" id="KW-0964">Secreted</keyword>
<comment type="subcellular location">
    <subcellularLocation>
        <location evidence="2">Secreted</location>
    </subcellularLocation>
</comment>
<keyword evidence="7 10" id="KW-0732">Signal</keyword>
<evidence type="ECO:0000256" key="5">
    <source>
        <dbReference type="ARBA" id="ARBA00022525"/>
    </source>
</evidence>
<evidence type="ECO:0000256" key="8">
    <source>
        <dbReference type="ARBA" id="ARBA00022743"/>
    </source>
</evidence>
<feature type="signal peptide" evidence="10">
    <location>
        <begin position="1"/>
        <end position="15"/>
    </location>
</feature>
<evidence type="ECO:0000256" key="9">
    <source>
        <dbReference type="SAM" id="MobiDB-lite"/>
    </source>
</evidence>
<reference evidence="11" key="1">
    <citation type="submission" date="2025-08" db="UniProtKB">
        <authorList>
            <consortium name="Ensembl"/>
        </authorList>
    </citation>
    <scope>IDENTIFICATION</scope>
</reference>
<comment type="function">
    <text evidence="1">Important role in the capacity of milk to transport calcium phosphate.</text>
</comment>
<evidence type="ECO:0000256" key="2">
    <source>
        <dbReference type="ARBA" id="ARBA00004613"/>
    </source>
</evidence>
<dbReference type="GO" id="GO:0032570">
    <property type="term" value="P:response to progesterone"/>
    <property type="evidence" value="ECO:0007669"/>
    <property type="project" value="TreeGrafter"/>
</dbReference>
<dbReference type="GeneTree" id="ENSGT00390000017378"/>
<evidence type="ECO:0000313" key="12">
    <source>
        <dbReference type="Proteomes" id="UP000694425"/>
    </source>
</evidence>
<dbReference type="GO" id="GO:1903496">
    <property type="term" value="P:response to 11-deoxycorticosterone"/>
    <property type="evidence" value="ECO:0007669"/>
    <property type="project" value="TreeGrafter"/>
</dbReference>
<feature type="region of interest" description="Disordered" evidence="9">
    <location>
        <begin position="57"/>
        <end position="97"/>
    </location>
</feature>
<dbReference type="InterPro" id="IPR026999">
    <property type="entry name" value="Alpha-s1_casein"/>
</dbReference>
<dbReference type="PANTHER" id="PTHR10240">
    <property type="entry name" value="ALPHA-S1-CASEIN"/>
    <property type="match status" value="1"/>
</dbReference>
<evidence type="ECO:0000256" key="6">
    <source>
        <dbReference type="ARBA" id="ARBA00022553"/>
    </source>
</evidence>
<dbReference type="PROSITE" id="PS00306">
    <property type="entry name" value="CASEIN_ALPHA_BETA"/>
    <property type="match status" value="1"/>
</dbReference>
<dbReference type="AlphaFoldDB" id="A0A8C7BBN0"/>
<sequence length="186" mass="21595">MKFLILTCLVAAALARPKLPLRHLELIQDEPDSREPTPKELREEYLSELRRQEELLREKQNKVIKNTKNKSTEGQTMEDTEQKLSSSSSSSEEAVPINTEERLRKLSKHNQQQMEAIHAQQQLLRVNENNLLQLPFPQFYQLDAFPFAAWYSLPQIMQYVAFPPSFDITKPTASESTENVDVVPEW</sequence>
<evidence type="ECO:0000256" key="3">
    <source>
        <dbReference type="ARBA" id="ARBA00010179"/>
    </source>
</evidence>
<evidence type="ECO:0000313" key="11">
    <source>
        <dbReference type="Ensembl" id="ENSNVIP00000021557.1"/>
    </source>
</evidence>
<evidence type="ECO:0000256" key="7">
    <source>
        <dbReference type="ARBA" id="ARBA00022729"/>
    </source>
</evidence>
<keyword evidence="8" id="KW-0494">Milk protein</keyword>
<proteinExistence type="inferred from homology"/>
<dbReference type="InterPro" id="IPR001588">
    <property type="entry name" value="Casein"/>
</dbReference>
<dbReference type="GO" id="GO:1903494">
    <property type="term" value="P:response to dehydroepiandrosterone"/>
    <property type="evidence" value="ECO:0007669"/>
    <property type="project" value="TreeGrafter"/>
</dbReference>
<dbReference type="PANTHER" id="PTHR10240:SF0">
    <property type="entry name" value="ALPHA-S1-CASEIN"/>
    <property type="match status" value="1"/>
</dbReference>
<accession>A0A8C7BBN0</accession>
<reference evidence="11" key="2">
    <citation type="submission" date="2025-09" db="UniProtKB">
        <authorList>
            <consortium name="Ensembl"/>
        </authorList>
    </citation>
    <scope>IDENTIFICATION</scope>
</reference>
<dbReference type="Pfam" id="PF00363">
    <property type="entry name" value="Casein"/>
    <property type="match status" value="1"/>
</dbReference>
<evidence type="ECO:0000256" key="4">
    <source>
        <dbReference type="ARBA" id="ARBA00021479"/>
    </source>
</evidence>
<evidence type="ECO:0000256" key="1">
    <source>
        <dbReference type="ARBA" id="ARBA00003383"/>
    </source>
</evidence>
<evidence type="ECO:0000256" key="10">
    <source>
        <dbReference type="SAM" id="SignalP"/>
    </source>
</evidence>
<keyword evidence="6" id="KW-0597">Phosphoprotein</keyword>
<dbReference type="Ensembl" id="ENSNVIT00000025121.1">
    <property type="protein sequence ID" value="ENSNVIP00000021557.1"/>
    <property type="gene ID" value="ENSNVIG00000016809.1"/>
</dbReference>
<dbReference type="Proteomes" id="UP000694425">
    <property type="component" value="Unplaced"/>
</dbReference>
<comment type="similarity">
    <text evidence="3">Belongs to the alpha-casein family.</text>
</comment>
<protein>
    <recommendedName>
        <fullName evidence="4">Alpha-S1-casein</fullName>
    </recommendedName>
</protein>
<dbReference type="InterPro" id="IPR031305">
    <property type="entry name" value="Casein_CS"/>
</dbReference>
<dbReference type="GO" id="GO:0005615">
    <property type="term" value="C:extracellular space"/>
    <property type="evidence" value="ECO:0007669"/>
    <property type="project" value="TreeGrafter"/>
</dbReference>
<name>A0A8C7BBN0_NEOVI</name>
<keyword evidence="12" id="KW-1185">Reference proteome</keyword>